<organism evidence="5 6">
    <name type="scientific">candidate division WS6 bacterium OLB21</name>
    <dbReference type="NCBI Taxonomy" id="1617427"/>
    <lineage>
        <taxon>Bacteria</taxon>
        <taxon>Candidatus Dojkabacteria</taxon>
    </lineage>
</organism>
<keyword evidence="5" id="KW-0032">Aminotransferase</keyword>
<gene>
    <name evidence="5" type="primary">pglE</name>
    <name evidence="5" type="ORF">UZ20_WS6002000776</name>
</gene>
<dbReference type="Proteomes" id="UP000070449">
    <property type="component" value="Unassembled WGS sequence"/>
</dbReference>
<keyword evidence="5" id="KW-0808">Transferase</keyword>
<dbReference type="PIRSF" id="PIRSF000390">
    <property type="entry name" value="PLP_StrS"/>
    <property type="match status" value="1"/>
</dbReference>
<dbReference type="SUPFAM" id="SSF53383">
    <property type="entry name" value="PLP-dependent transferases"/>
    <property type="match status" value="1"/>
</dbReference>
<dbReference type="InterPro" id="IPR015422">
    <property type="entry name" value="PyrdxlP-dep_Trfase_small"/>
</dbReference>
<comment type="caution">
    <text evidence="5">The sequence shown here is derived from an EMBL/GenBank/DDBJ whole genome shotgun (WGS) entry which is preliminary data.</text>
</comment>
<reference evidence="5 6" key="1">
    <citation type="submission" date="2015-02" db="EMBL/GenBank/DDBJ databases">
        <title>Improved understanding of the partial-nitritation anammox process through 23 genomes representing the majority of the microbial community.</title>
        <authorList>
            <person name="Speth D.R."/>
            <person name="In T Zandt M."/>
            <person name="Guerrero Cruz S."/>
            <person name="Jetten M.S."/>
            <person name="Dutilh B.E."/>
        </authorList>
    </citation>
    <scope>NUCLEOTIDE SEQUENCE [LARGE SCALE GENOMIC DNA]</scope>
    <source>
        <strain evidence="5">OLB21</strain>
    </source>
</reference>
<evidence type="ECO:0000313" key="6">
    <source>
        <dbReference type="Proteomes" id="UP000070449"/>
    </source>
</evidence>
<sequence>MKSIFIAASPNTQIDDVLLAFRHLLNPFSWFSNNKVTAFEKKVSEMHNGYEAIAMDSARSAFYLLLKAYGVKAGDEVILPAFTCLVIANPVIWLGAKPVYVDVGEDFNIDLNELRSKVSEKTKAILVQHTFGKPVSVSAVREIVGQDVKIIEDLAHSLGSIFEGSLAGTKSDAAVITFGIEKVISTVRGGMAITNNRDIAKIIRLEVEKSKRFSYRRVFVSLLNPIFWYFVTPFYYLGIGKATLGRLIVLLARMLGVLGNMIEKVEYKTVKPKWLPAKMPGALASLGLNQLRKLEKYNQHRRKVAAIYSKILNIQYPTDSNSEHGYLRFPLLVENQAKVLKLARTKKVVLGDWYKSILYAPKSSLPLLGYTEGEAAKAELFANHIVNLPTAINVDEKSAEFIARLVKPYKWK</sequence>
<keyword evidence="2 3" id="KW-0663">Pyridoxal phosphate</keyword>
<evidence type="ECO:0000256" key="4">
    <source>
        <dbReference type="SAM" id="Phobius"/>
    </source>
</evidence>
<feature type="modified residue" description="N6-(pyridoxal phosphate)lysine" evidence="2">
    <location>
        <position position="182"/>
    </location>
</feature>
<dbReference type="STRING" id="1617427.UZ20_WS6002000776"/>
<comment type="similarity">
    <text evidence="3">Belongs to the DegT/DnrJ/EryC1 family.</text>
</comment>
<dbReference type="GO" id="GO:0047302">
    <property type="term" value="F:UDP-2-acetamido-4-amino-2,4,6-trideoxyglucose transaminase activity"/>
    <property type="evidence" value="ECO:0007669"/>
    <property type="project" value="UniProtKB-EC"/>
</dbReference>
<dbReference type="AlphaFoldDB" id="A0A136KFX8"/>
<dbReference type="GO" id="GO:0030170">
    <property type="term" value="F:pyridoxal phosphate binding"/>
    <property type="evidence" value="ECO:0007669"/>
    <property type="project" value="TreeGrafter"/>
</dbReference>
<dbReference type="Pfam" id="PF01041">
    <property type="entry name" value="DegT_DnrJ_EryC1"/>
    <property type="match status" value="2"/>
</dbReference>
<dbReference type="InterPro" id="IPR015421">
    <property type="entry name" value="PyrdxlP-dep_Trfase_major"/>
</dbReference>
<accession>A0A136KFX8</accession>
<keyword evidence="4" id="KW-0472">Membrane</keyword>
<feature type="transmembrane region" description="Helical" evidence="4">
    <location>
        <begin position="218"/>
        <end position="237"/>
    </location>
</feature>
<dbReference type="InterPro" id="IPR015424">
    <property type="entry name" value="PyrdxlP-dep_Trfase"/>
</dbReference>
<dbReference type="InterPro" id="IPR000653">
    <property type="entry name" value="DegT/StrS_aminotransferase"/>
</dbReference>
<dbReference type="PANTHER" id="PTHR30244">
    <property type="entry name" value="TRANSAMINASE"/>
    <property type="match status" value="1"/>
</dbReference>
<dbReference type="EMBL" id="JYPD01000025">
    <property type="protein sequence ID" value="KXK08248.1"/>
    <property type="molecule type" value="Genomic_DNA"/>
</dbReference>
<name>A0A136KFX8_9BACT</name>
<keyword evidence="4" id="KW-1133">Transmembrane helix</keyword>
<dbReference type="EC" id="2.6.1.34" evidence="5"/>
<evidence type="ECO:0000256" key="1">
    <source>
        <dbReference type="PIRSR" id="PIRSR000390-1"/>
    </source>
</evidence>
<evidence type="ECO:0000313" key="5">
    <source>
        <dbReference type="EMBL" id="KXK08248.1"/>
    </source>
</evidence>
<dbReference type="PANTHER" id="PTHR30244:SF34">
    <property type="entry name" value="DTDP-4-AMINO-4,6-DIDEOXYGALACTOSE TRANSAMINASE"/>
    <property type="match status" value="1"/>
</dbReference>
<proteinExistence type="inferred from homology"/>
<dbReference type="Gene3D" id="3.40.640.10">
    <property type="entry name" value="Type I PLP-dependent aspartate aminotransferase-like (Major domain)"/>
    <property type="match status" value="1"/>
</dbReference>
<keyword evidence="4" id="KW-0812">Transmembrane</keyword>
<evidence type="ECO:0000256" key="2">
    <source>
        <dbReference type="PIRSR" id="PIRSR000390-2"/>
    </source>
</evidence>
<protein>
    <submittedName>
        <fullName evidence="5">UDP-N-acetylbacillosamine transaminase</fullName>
        <ecNumber evidence="5">2.6.1.34</ecNumber>
    </submittedName>
</protein>
<evidence type="ECO:0000256" key="3">
    <source>
        <dbReference type="RuleBase" id="RU004508"/>
    </source>
</evidence>
<dbReference type="Gene3D" id="3.90.1150.10">
    <property type="entry name" value="Aspartate Aminotransferase, domain 1"/>
    <property type="match status" value="1"/>
</dbReference>
<feature type="active site" description="Proton acceptor" evidence="1">
    <location>
        <position position="182"/>
    </location>
</feature>
<dbReference type="GO" id="GO:0000271">
    <property type="term" value="P:polysaccharide biosynthetic process"/>
    <property type="evidence" value="ECO:0007669"/>
    <property type="project" value="TreeGrafter"/>
</dbReference>